<dbReference type="GO" id="GO:0016887">
    <property type="term" value="F:ATP hydrolysis activity"/>
    <property type="evidence" value="ECO:0007669"/>
    <property type="project" value="InterPro"/>
</dbReference>
<gene>
    <name evidence="4" type="ORF">OBBRIDRAFT_788786</name>
</gene>
<dbReference type="InterPro" id="IPR027417">
    <property type="entry name" value="P-loop_NTPase"/>
</dbReference>
<reference evidence="4 5" key="1">
    <citation type="submission" date="2016-07" db="EMBL/GenBank/DDBJ databases">
        <title>Draft genome of the white-rot fungus Obba rivulosa 3A-2.</title>
        <authorList>
            <consortium name="DOE Joint Genome Institute"/>
            <person name="Miettinen O."/>
            <person name="Riley R."/>
            <person name="Acob R."/>
            <person name="Barry K."/>
            <person name="Cullen D."/>
            <person name="De Vries R."/>
            <person name="Hainaut M."/>
            <person name="Hatakka A."/>
            <person name="Henrissat B."/>
            <person name="Hilden K."/>
            <person name="Kuo R."/>
            <person name="Labutti K."/>
            <person name="Lipzen A."/>
            <person name="Makela M.R."/>
            <person name="Sandor L."/>
            <person name="Spatafora J.W."/>
            <person name="Grigoriev I.V."/>
            <person name="Hibbett D.S."/>
        </authorList>
    </citation>
    <scope>NUCLEOTIDE SEQUENCE [LARGE SCALE GENOMIC DNA]</scope>
    <source>
        <strain evidence="4 5">3A-2</strain>
    </source>
</reference>
<organism evidence="4 5">
    <name type="scientific">Obba rivulosa</name>
    <dbReference type="NCBI Taxonomy" id="1052685"/>
    <lineage>
        <taxon>Eukaryota</taxon>
        <taxon>Fungi</taxon>
        <taxon>Dikarya</taxon>
        <taxon>Basidiomycota</taxon>
        <taxon>Agaricomycotina</taxon>
        <taxon>Agaricomycetes</taxon>
        <taxon>Polyporales</taxon>
        <taxon>Gelatoporiaceae</taxon>
        <taxon>Obba</taxon>
    </lineage>
</organism>
<dbReference type="GO" id="GO:0005524">
    <property type="term" value="F:ATP binding"/>
    <property type="evidence" value="ECO:0007669"/>
    <property type="project" value="UniProtKB-KW"/>
</dbReference>
<dbReference type="PANTHER" id="PTHR43119:SF1">
    <property type="entry name" value="ABC TRANSPORTER DOMAIN-CONTAINING PROTEIN"/>
    <property type="match status" value="1"/>
</dbReference>
<dbReference type="EMBL" id="KV722339">
    <property type="protein sequence ID" value="OCH95050.1"/>
    <property type="molecule type" value="Genomic_DNA"/>
</dbReference>
<accession>A0A8E2DSK9</accession>
<proteinExistence type="predicted"/>
<name>A0A8E2DSK9_9APHY</name>
<evidence type="ECO:0000256" key="1">
    <source>
        <dbReference type="ARBA" id="ARBA00022741"/>
    </source>
</evidence>
<dbReference type="AlphaFoldDB" id="A0A8E2DSK9"/>
<dbReference type="PROSITE" id="PS50893">
    <property type="entry name" value="ABC_TRANSPORTER_2"/>
    <property type="match status" value="1"/>
</dbReference>
<evidence type="ECO:0000259" key="3">
    <source>
        <dbReference type="PROSITE" id="PS50893"/>
    </source>
</evidence>
<dbReference type="PANTHER" id="PTHR43119">
    <property type="entry name" value="ABC TRANSPORT PROTEIN ATP-BINDING COMPONENT-RELATED"/>
    <property type="match status" value="1"/>
</dbReference>
<dbReference type="PROSITE" id="PS00211">
    <property type="entry name" value="ABC_TRANSPORTER_1"/>
    <property type="match status" value="1"/>
</dbReference>
<keyword evidence="4" id="KW-0378">Hydrolase</keyword>
<keyword evidence="2" id="KW-0067">ATP-binding</keyword>
<dbReference type="InterPro" id="IPR017871">
    <property type="entry name" value="ABC_transporter-like_CS"/>
</dbReference>
<dbReference type="Pfam" id="PF00005">
    <property type="entry name" value="ABC_tran"/>
    <property type="match status" value="1"/>
</dbReference>
<dbReference type="Gene3D" id="3.40.50.300">
    <property type="entry name" value="P-loop containing nucleotide triphosphate hydrolases"/>
    <property type="match status" value="1"/>
</dbReference>
<dbReference type="InterPro" id="IPR003593">
    <property type="entry name" value="AAA+_ATPase"/>
</dbReference>
<dbReference type="Proteomes" id="UP000250043">
    <property type="component" value="Unassembled WGS sequence"/>
</dbReference>
<dbReference type="InterPro" id="IPR003439">
    <property type="entry name" value="ABC_transporter-like_ATP-bd"/>
</dbReference>
<dbReference type="SMART" id="SM00382">
    <property type="entry name" value="AAA"/>
    <property type="match status" value="1"/>
</dbReference>
<evidence type="ECO:0000313" key="5">
    <source>
        <dbReference type="Proteomes" id="UP000250043"/>
    </source>
</evidence>
<sequence>MTEAILQIRDLGCSRPQGDPIFEHVNFSVNEGDIVILQGKSGSGKSTLMKCLAHLNLYDGEIFYRGQTPHSYGIPIYRTRVQYVPQRTSLLPGTPRDFMRAISSFSSFKHRPSLDKQKVGNQPVLSDKPIEVAGAWGIEHELWDRGWGDLSGGEAQRIALAIAVGMQTAEVLLLDEPTSALDPDTSETVEKYLVGEVKKGETGLKAIVWITHFEEQGRRVGTRFLRITPNGVQEESQDSAV</sequence>
<keyword evidence="5" id="KW-1185">Reference proteome</keyword>
<keyword evidence="1" id="KW-0547">Nucleotide-binding</keyword>
<evidence type="ECO:0000256" key="2">
    <source>
        <dbReference type="ARBA" id="ARBA00022840"/>
    </source>
</evidence>
<dbReference type="OrthoDB" id="6593433at2759"/>
<dbReference type="SUPFAM" id="SSF52540">
    <property type="entry name" value="P-loop containing nucleoside triphosphate hydrolases"/>
    <property type="match status" value="1"/>
</dbReference>
<feature type="domain" description="ABC transporter" evidence="3">
    <location>
        <begin position="6"/>
        <end position="241"/>
    </location>
</feature>
<protein>
    <submittedName>
        <fullName evidence="4">P-loop containing nucleoside triphosphate hydrolase protein</fullName>
    </submittedName>
</protein>
<evidence type="ECO:0000313" key="4">
    <source>
        <dbReference type="EMBL" id="OCH95050.1"/>
    </source>
</evidence>